<sequence length="148" mass="16692">MSATGLDVFEKTLQTTHIWLGEIMEQHGPDRKVAWHILTVVLRVLRDRLPPEIAAHLGAELPLIVRGAYYDQYRPNHPPDKGTRSLDEFLARIAEGMKDTRPVDPADAARSVFRVLARHVDLGQTAKVRDTLPKEIQSLWPDSVGARE</sequence>
<evidence type="ECO:0000313" key="1">
    <source>
        <dbReference type="EMBL" id="MQW34808.1"/>
    </source>
</evidence>
<organism evidence="1 2">
    <name type="scientific">Rhizobium meliloti</name>
    <name type="common">Ensifer meliloti</name>
    <name type="synonym">Sinorhizobium meliloti</name>
    <dbReference type="NCBI Taxonomy" id="382"/>
    <lineage>
        <taxon>Bacteria</taxon>
        <taxon>Pseudomonadati</taxon>
        <taxon>Pseudomonadota</taxon>
        <taxon>Alphaproteobacteria</taxon>
        <taxon>Hyphomicrobiales</taxon>
        <taxon>Rhizobiaceae</taxon>
        <taxon>Sinorhizobium/Ensifer group</taxon>
        <taxon>Sinorhizobium</taxon>
    </lineage>
</organism>
<dbReference type="KEGG" id="smer:DU99_11975"/>
<dbReference type="EMBL" id="WISR01000159">
    <property type="protein sequence ID" value="MQW34808.1"/>
    <property type="molecule type" value="Genomic_DNA"/>
</dbReference>
<dbReference type="Gene3D" id="1.10.490.110">
    <property type="entry name" value="Uncharacterized conserved protein DUF2267"/>
    <property type="match status" value="1"/>
</dbReference>
<name>A0A222H525_RHIML</name>
<evidence type="ECO:0000313" key="2">
    <source>
        <dbReference type="Proteomes" id="UP000429484"/>
    </source>
</evidence>
<reference evidence="1 2" key="1">
    <citation type="journal article" date="2013" name="Genome Biol.">
        <title>Comparative genomics of the core and accessory genomes of 48 Sinorhizobium strains comprising five genospecies.</title>
        <authorList>
            <person name="Sugawara M."/>
            <person name="Epstein B."/>
            <person name="Badgley B.D."/>
            <person name="Unno T."/>
            <person name="Xu L."/>
            <person name="Reese J."/>
            <person name="Gyaneshwar P."/>
            <person name="Denny R."/>
            <person name="Mudge J."/>
            <person name="Bharti A.K."/>
            <person name="Farmer A.D."/>
            <person name="May G.D."/>
            <person name="Woodward J.E."/>
            <person name="Medigue C."/>
            <person name="Vallenet D."/>
            <person name="Lajus A."/>
            <person name="Rouy Z."/>
            <person name="Martinez-Vaz B."/>
            <person name="Tiffin P."/>
            <person name="Young N.D."/>
            <person name="Sadowsky M.J."/>
        </authorList>
    </citation>
    <scope>NUCLEOTIDE SEQUENCE [LARGE SCALE GENOMIC DNA]</scope>
    <source>
        <strain evidence="1 2">N6B1</strain>
    </source>
</reference>
<protein>
    <submittedName>
        <fullName evidence="1">DUF2267 domain-containing protein</fullName>
    </submittedName>
</protein>
<proteinExistence type="predicted"/>
<accession>A0A222H525</accession>
<dbReference type="AlphaFoldDB" id="A0A222H525"/>
<dbReference type="GeneID" id="89576482"/>
<comment type="caution">
    <text evidence="1">The sequence shown here is derived from an EMBL/GenBank/DDBJ whole genome shotgun (WGS) entry which is preliminary data.</text>
</comment>
<dbReference type="InterPro" id="IPR038282">
    <property type="entry name" value="DUF2267_sf"/>
</dbReference>
<dbReference type="OMA" id="YYEGWDP"/>
<dbReference type="Proteomes" id="UP000429484">
    <property type="component" value="Unassembled WGS sequence"/>
</dbReference>
<dbReference type="InterPro" id="IPR018727">
    <property type="entry name" value="DUF2267"/>
</dbReference>
<dbReference type="Pfam" id="PF10025">
    <property type="entry name" value="DUF2267"/>
    <property type="match status" value="1"/>
</dbReference>
<dbReference type="RefSeq" id="WP_003534938.1">
    <property type="nucleotide sequence ID" value="NZ_BJNJ01000078.1"/>
</dbReference>
<gene>
    <name evidence="1" type="ORF">GHK53_18900</name>
</gene>